<feature type="domain" description="Lipocalin/cytosolic fatty-acid binding" evidence="4">
    <location>
        <begin position="36"/>
        <end position="177"/>
    </location>
</feature>
<evidence type="ECO:0000313" key="6">
    <source>
        <dbReference type="Proteomes" id="UP000316921"/>
    </source>
</evidence>
<dbReference type="Gene3D" id="2.40.128.20">
    <property type="match status" value="1"/>
</dbReference>
<name>A0A518BGA3_9BACT</name>
<accession>A0A518BGA3</accession>
<dbReference type="InterPro" id="IPR012674">
    <property type="entry name" value="Calycin"/>
</dbReference>
<keyword evidence="5" id="KW-0449">Lipoprotein</keyword>
<dbReference type="Proteomes" id="UP000316921">
    <property type="component" value="Chromosome"/>
</dbReference>
<dbReference type="GO" id="GO:0006950">
    <property type="term" value="P:response to stress"/>
    <property type="evidence" value="ECO:0007669"/>
    <property type="project" value="UniProtKB-ARBA"/>
</dbReference>
<dbReference type="KEGG" id="pbap:Pla133_10670"/>
<evidence type="ECO:0000256" key="3">
    <source>
        <dbReference type="SAM" id="MobiDB-lite"/>
    </source>
</evidence>
<dbReference type="PANTHER" id="PTHR10612:SF34">
    <property type="entry name" value="APOLIPOPROTEIN D"/>
    <property type="match status" value="1"/>
</dbReference>
<evidence type="ECO:0000259" key="4">
    <source>
        <dbReference type="Pfam" id="PF08212"/>
    </source>
</evidence>
<dbReference type="CDD" id="cd19438">
    <property type="entry name" value="lipocalin_Blc-like"/>
    <property type="match status" value="1"/>
</dbReference>
<comment type="similarity">
    <text evidence="1 2">Belongs to the calycin superfamily. Lipocalin family.</text>
</comment>
<dbReference type="InterPro" id="IPR022271">
    <property type="entry name" value="Lipocalin_ApoD"/>
</dbReference>
<dbReference type="PIRSF" id="PIRSF036893">
    <property type="entry name" value="Lipocalin_ApoD"/>
    <property type="match status" value="1"/>
</dbReference>
<dbReference type="InterPro" id="IPR047202">
    <property type="entry name" value="Lipocalin_Blc-like_dom"/>
</dbReference>
<organism evidence="5 6">
    <name type="scientific">Engelhardtia mirabilis</name>
    <dbReference type="NCBI Taxonomy" id="2528011"/>
    <lineage>
        <taxon>Bacteria</taxon>
        <taxon>Pseudomonadati</taxon>
        <taxon>Planctomycetota</taxon>
        <taxon>Planctomycetia</taxon>
        <taxon>Planctomycetia incertae sedis</taxon>
        <taxon>Engelhardtia</taxon>
    </lineage>
</organism>
<evidence type="ECO:0000256" key="1">
    <source>
        <dbReference type="ARBA" id="ARBA00006889"/>
    </source>
</evidence>
<keyword evidence="6" id="KW-1185">Reference proteome</keyword>
<protein>
    <submittedName>
        <fullName evidence="5">Outer membrane lipoprotein Blc</fullName>
    </submittedName>
</protein>
<feature type="region of interest" description="Disordered" evidence="3">
    <location>
        <begin position="174"/>
        <end position="200"/>
    </location>
</feature>
<dbReference type="EMBL" id="CP036287">
    <property type="protein sequence ID" value="QDU66001.1"/>
    <property type="molecule type" value="Genomic_DNA"/>
</dbReference>
<evidence type="ECO:0000313" key="5">
    <source>
        <dbReference type="EMBL" id="QDU66001.1"/>
    </source>
</evidence>
<sequence length="200" mass="22193">MAFANSSHAPRTPLLAGLLGLLGCASHPPLPTVSSVDLPRFMGDWYVQAHIPAGSEKKAYNAVESYALGDDGRILTSYVFRKGAFDGPLKTMEPVGFVRDDATNATWGMRFLWPFEAEYLIAWLADDYSATIVARTKRDYAWIMTRNPEIADERLEALELRLAEMGYDPADLRRVPQSWPDAGHPASDAGGDLAHWTRDH</sequence>
<gene>
    <name evidence="5" type="primary">blc</name>
    <name evidence="5" type="ORF">Pla133_10670</name>
</gene>
<dbReference type="RefSeq" id="WP_145063155.1">
    <property type="nucleotide sequence ID" value="NZ_CP036287.1"/>
</dbReference>
<dbReference type="InterPro" id="IPR000566">
    <property type="entry name" value="Lipocln_cytosolic_FA-bd_dom"/>
</dbReference>
<dbReference type="Pfam" id="PF08212">
    <property type="entry name" value="Lipocalin_2"/>
    <property type="match status" value="1"/>
</dbReference>
<dbReference type="SUPFAM" id="SSF50814">
    <property type="entry name" value="Lipocalins"/>
    <property type="match status" value="1"/>
</dbReference>
<proteinExistence type="inferred from homology"/>
<evidence type="ECO:0000256" key="2">
    <source>
        <dbReference type="PIRNR" id="PIRNR036893"/>
    </source>
</evidence>
<dbReference type="AlphaFoldDB" id="A0A518BGA3"/>
<dbReference type="PANTHER" id="PTHR10612">
    <property type="entry name" value="APOLIPOPROTEIN D"/>
    <property type="match status" value="1"/>
</dbReference>
<reference evidence="5 6" key="1">
    <citation type="submission" date="2019-02" db="EMBL/GenBank/DDBJ databases">
        <title>Deep-cultivation of Planctomycetes and their phenomic and genomic characterization uncovers novel biology.</title>
        <authorList>
            <person name="Wiegand S."/>
            <person name="Jogler M."/>
            <person name="Boedeker C."/>
            <person name="Pinto D."/>
            <person name="Vollmers J."/>
            <person name="Rivas-Marin E."/>
            <person name="Kohn T."/>
            <person name="Peeters S.H."/>
            <person name="Heuer A."/>
            <person name="Rast P."/>
            <person name="Oberbeckmann S."/>
            <person name="Bunk B."/>
            <person name="Jeske O."/>
            <person name="Meyerdierks A."/>
            <person name="Storesund J.E."/>
            <person name="Kallscheuer N."/>
            <person name="Luecker S."/>
            <person name="Lage O.M."/>
            <person name="Pohl T."/>
            <person name="Merkel B.J."/>
            <person name="Hornburger P."/>
            <person name="Mueller R.-W."/>
            <person name="Bruemmer F."/>
            <person name="Labrenz M."/>
            <person name="Spormann A.M."/>
            <person name="Op den Camp H."/>
            <person name="Overmann J."/>
            <person name="Amann R."/>
            <person name="Jetten M.S.M."/>
            <person name="Mascher T."/>
            <person name="Medema M.H."/>
            <person name="Devos D.P."/>
            <person name="Kaster A.-K."/>
            <person name="Ovreas L."/>
            <person name="Rohde M."/>
            <person name="Galperin M.Y."/>
            <person name="Jogler C."/>
        </authorList>
    </citation>
    <scope>NUCLEOTIDE SEQUENCE [LARGE SCALE GENOMIC DNA]</scope>
    <source>
        <strain evidence="5 6">Pla133</strain>
    </source>
</reference>